<organism evidence="5 6">
    <name type="scientific">Bimuria novae-zelandiae CBS 107.79</name>
    <dbReference type="NCBI Taxonomy" id="1447943"/>
    <lineage>
        <taxon>Eukaryota</taxon>
        <taxon>Fungi</taxon>
        <taxon>Dikarya</taxon>
        <taxon>Ascomycota</taxon>
        <taxon>Pezizomycotina</taxon>
        <taxon>Dothideomycetes</taxon>
        <taxon>Pleosporomycetidae</taxon>
        <taxon>Pleosporales</taxon>
        <taxon>Massarineae</taxon>
        <taxon>Didymosphaeriaceae</taxon>
        <taxon>Bimuria</taxon>
    </lineage>
</organism>
<feature type="compositionally biased region" description="Polar residues" evidence="3">
    <location>
        <begin position="307"/>
        <end position="318"/>
    </location>
</feature>
<dbReference type="EC" id="3.2.1.22" evidence="2"/>
<evidence type="ECO:0000256" key="3">
    <source>
        <dbReference type="SAM" id="MobiDB-lite"/>
    </source>
</evidence>
<evidence type="ECO:0000313" key="6">
    <source>
        <dbReference type="Proteomes" id="UP000800036"/>
    </source>
</evidence>
<dbReference type="EMBL" id="ML976675">
    <property type="protein sequence ID" value="KAF1974329.1"/>
    <property type="molecule type" value="Genomic_DNA"/>
</dbReference>
<keyword evidence="6" id="KW-1185">Reference proteome</keyword>
<feature type="region of interest" description="Disordered" evidence="3">
    <location>
        <begin position="295"/>
        <end position="368"/>
    </location>
</feature>
<evidence type="ECO:0000313" key="5">
    <source>
        <dbReference type="EMBL" id="KAF1974329.1"/>
    </source>
</evidence>
<feature type="domain" description="Glycoside-hydrolase family GH114 TIM-barrel" evidence="4">
    <location>
        <begin position="35"/>
        <end position="235"/>
    </location>
</feature>
<dbReference type="AlphaFoldDB" id="A0A6A5VD97"/>
<dbReference type="OrthoDB" id="2108802at2759"/>
<dbReference type="GO" id="GO:0004557">
    <property type="term" value="F:alpha-galactosidase activity"/>
    <property type="evidence" value="ECO:0007669"/>
    <property type="project" value="UniProtKB-EC"/>
</dbReference>
<feature type="compositionally biased region" description="Acidic residues" evidence="3">
    <location>
        <begin position="332"/>
        <end position="368"/>
    </location>
</feature>
<evidence type="ECO:0000256" key="2">
    <source>
        <dbReference type="ARBA" id="ARBA00012755"/>
    </source>
</evidence>
<comment type="catalytic activity">
    <reaction evidence="1">
        <text>Hydrolysis of terminal, non-reducing alpha-D-galactose residues in alpha-D-galactosides, including galactose oligosaccharides, galactomannans and galactolipids.</text>
        <dbReference type="EC" id="3.2.1.22"/>
    </reaction>
</comment>
<sequence>MRSALAIALSGSVSLAASHPQAQRREVASFPAGQSWDILLNKGNIDLSNLGSTESANVAVIDIDLFDNDASIIKSLKDQNKQVICYFSAGSREDWREDADKFTASDYGQGLEGWEGENWVNVKSANVRSIMKERIKLAATKGCNAVDPDNVDGFGDNQDGFGYEQSAYVDYVKFLAQEAASNGLAIGLKNALDLIPDVIDVIQFAVNEQCHEYNECDRYKPLTAANKAVFAIEYGGDNCANPAGVKMSILIKPEDQALNTLGGACEAAKASSPSASTAALAQPAIASSTSVLAPAQTPSLPAAPAVTSASGTLGSSYSAALPEATADPTPETGDEEEENEEEGEYEEGEDEDVDEEEEDDEEDEDVQL</sequence>
<proteinExistence type="predicted"/>
<accession>A0A6A5VD97</accession>
<dbReference type="InterPro" id="IPR017853">
    <property type="entry name" value="GH"/>
</dbReference>
<evidence type="ECO:0000256" key="1">
    <source>
        <dbReference type="ARBA" id="ARBA00001255"/>
    </source>
</evidence>
<gene>
    <name evidence="5" type="ORF">BU23DRAFT_505299</name>
</gene>
<dbReference type="PANTHER" id="PTHR35273:SF2">
    <property type="entry name" value="ALPHA-GALACTOSIDASE"/>
    <property type="match status" value="1"/>
</dbReference>
<dbReference type="SUPFAM" id="SSF51445">
    <property type="entry name" value="(Trans)glycosidases"/>
    <property type="match status" value="1"/>
</dbReference>
<dbReference type="InterPro" id="IPR013785">
    <property type="entry name" value="Aldolase_TIM"/>
</dbReference>
<dbReference type="InterPro" id="IPR004352">
    <property type="entry name" value="GH114_TIM-barrel"/>
</dbReference>
<protein>
    <recommendedName>
        <fullName evidence="2">alpha-galactosidase</fullName>
        <ecNumber evidence="2">3.2.1.22</ecNumber>
    </recommendedName>
</protein>
<evidence type="ECO:0000259" key="4">
    <source>
        <dbReference type="Pfam" id="PF03537"/>
    </source>
</evidence>
<dbReference type="Pfam" id="PF03537">
    <property type="entry name" value="Glyco_hydro_114"/>
    <property type="match status" value="1"/>
</dbReference>
<dbReference type="PANTHER" id="PTHR35273">
    <property type="entry name" value="ALPHA-1,4 POLYGALACTOSAMINIDASE, PUTATIVE (AFU_ORTHOLOGUE AFUA_3G07890)-RELATED"/>
    <property type="match status" value="1"/>
</dbReference>
<dbReference type="Gene3D" id="3.20.20.70">
    <property type="entry name" value="Aldolase class I"/>
    <property type="match status" value="1"/>
</dbReference>
<dbReference type="Proteomes" id="UP000800036">
    <property type="component" value="Unassembled WGS sequence"/>
</dbReference>
<reference evidence="5" key="1">
    <citation type="journal article" date="2020" name="Stud. Mycol.">
        <title>101 Dothideomycetes genomes: a test case for predicting lifestyles and emergence of pathogens.</title>
        <authorList>
            <person name="Haridas S."/>
            <person name="Albert R."/>
            <person name="Binder M."/>
            <person name="Bloem J."/>
            <person name="Labutti K."/>
            <person name="Salamov A."/>
            <person name="Andreopoulos B."/>
            <person name="Baker S."/>
            <person name="Barry K."/>
            <person name="Bills G."/>
            <person name="Bluhm B."/>
            <person name="Cannon C."/>
            <person name="Castanera R."/>
            <person name="Culley D."/>
            <person name="Daum C."/>
            <person name="Ezra D."/>
            <person name="Gonzalez J."/>
            <person name="Henrissat B."/>
            <person name="Kuo A."/>
            <person name="Liang C."/>
            <person name="Lipzen A."/>
            <person name="Lutzoni F."/>
            <person name="Magnuson J."/>
            <person name="Mondo S."/>
            <person name="Nolan M."/>
            <person name="Ohm R."/>
            <person name="Pangilinan J."/>
            <person name="Park H.-J."/>
            <person name="Ramirez L."/>
            <person name="Alfaro M."/>
            <person name="Sun H."/>
            <person name="Tritt A."/>
            <person name="Yoshinaga Y."/>
            <person name="Zwiers L.-H."/>
            <person name="Turgeon B."/>
            <person name="Goodwin S."/>
            <person name="Spatafora J."/>
            <person name="Crous P."/>
            <person name="Grigoriev I."/>
        </authorList>
    </citation>
    <scope>NUCLEOTIDE SEQUENCE</scope>
    <source>
        <strain evidence="5">CBS 107.79</strain>
    </source>
</reference>
<name>A0A6A5VD97_9PLEO</name>